<dbReference type="EMBL" id="NEDP02068756">
    <property type="protein sequence ID" value="OWF36980.1"/>
    <property type="molecule type" value="Genomic_DNA"/>
</dbReference>
<dbReference type="SUPFAM" id="SSF52266">
    <property type="entry name" value="SGNH hydrolase"/>
    <property type="match status" value="1"/>
</dbReference>
<dbReference type="InterPro" id="IPR036514">
    <property type="entry name" value="SGNH_hydro_sf"/>
</dbReference>
<dbReference type="AlphaFoldDB" id="A0A210PKG4"/>
<dbReference type="OrthoDB" id="6053634at2759"/>
<dbReference type="Gene3D" id="3.40.50.1110">
    <property type="entry name" value="SGNH hydrolase"/>
    <property type="match status" value="1"/>
</dbReference>
<proteinExistence type="predicted"/>
<dbReference type="Proteomes" id="UP000242188">
    <property type="component" value="Unassembled WGS sequence"/>
</dbReference>
<keyword evidence="2" id="KW-1185">Reference proteome</keyword>
<sequence>MMFLAESKPRDIFNRIVSLVETLRDSGTTRVLVAEILPRGSFKAPGLNKTVFDRQRNKINALLRKKYDKDFVRFPDIKYPTDYLPDLVHLDTRETTTKNTGMKKYASRIRRCLHSS</sequence>
<protein>
    <submittedName>
        <fullName evidence="1">Uncharacterized protein</fullName>
    </submittedName>
</protein>
<reference evidence="1 2" key="1">
    <citation type="journal article" date="2017" name="Nat. Ecol. Evol.">
        <title>Scallop genome provides insights into evolution of bilaterian karyotype and development.</title>
        <authorList>
            <person name="Wang S."/>
            <person name="Zhang J."/>
            <person name="Jiao W."/>
            <person name="Li J."/>
            <person name="Xun X."/>
            <person name="Sun Y."/>
            <person name="Guo X."/>
            <person name="Huan P."/>
            <person name="Dong B."/>
            <person name="Zhang L."/>
            <person name="Hu X."/>
            <person name="Sun X."/>
            <person name="Wang J."/>
            <person name="Zhao C."/>
            <person name="Wang Y."/>
            <person name="Wang D."/>
            <person name="Huang X."/>
            <person name="Wang R."/>
            <person name="Lv J."/>
            <person name="Li Y."/>
            <person name="Zhang Z."/>
            <person name="Liu B."/>
            <person name="Lu W."/>
            <person name="Hui Y."/>
            <person name="Liang J."/>
            <person name="Zhou Z."/>
            <person name="Hou R."/>
            <person name="Li X."/>
            <person name="Liu Y."/>
            <person name="Li H."/>
            <person name="Ning X."/>
            <person name="Lin Y."/>
            <person name="Zhao L."/>
            <person name="Xing Q."/>
            <person name="Dou J."/>
            <person name="Li Y."/>
            <person name="Mao J."/>
            <person name="Guo H."/>
            <person name="Dou H."/>
            <person name="Li T."/>
            <person name="Mu C."/>
            <person name="Jiang W."/>
            <person name="Fu Q."/>
            <person name="Fu X."/>
            <person name="Miao Y."/>
            <person name="Liu J."/>
            <person name="Yu Q."/>
            <person name="Li R."/>
            <person name="Liao H."/>
            <person name="Li X."/>
            <person name="Kong Y."/>
            <person name="Jiang Z."/>
            <person name="Chourrout D."/>
            <person name="Li R."/>
            <person name="Bao Z."/>
        </authorList>
    </citation>
    <scope>NUCLEOTIDE SEQUENCE [LARGE SCALE GENOMIC DNA]</scope>
    <source>
        <strain evidence="1 2">PY_sf001</strain>
    </source>
</reference>
<comment type="caution">
    <text evidence="1">The sequence shown here is derived from an EMBL/GenBank/DDBJ whole genome shotgun (WGS) entry which is preliminary data.</text>
</comment>
<evidence type="ECO:0000313" key="2">
    <source>
        <dbReference type="Proteomes" id="UP000242188"/>
    </source>
</evidence>
<gene>
    <name evidence="1" type="ORF">KP79_PYT02494</name>
</gene>
<accession>A0A210PKG4</accession>
<name>A0A210PKG4_MIZYE</name>
<organism evidence="1 2">
    <name type="scientific">Mizuhopecten yessoensis</name>
    <name type="common">Japanese scallop</name>
    <name type="synonym">Patinopecten yessoensis</name>
    <dbReference type="NCBI Taxonomy" id="6573"/>
    <lineage>
        <taxon>Eukaryota</taxon>
        <taxon>Metazoa</taxon>
        <taxon>Spiralia</taxon>
        <taxon>Lophotrochozoa</taxon>
        <taxon>Mollusca</taxon>
        <taxon>Bivalvia</taxon>
        <taxon>Autobranchia</taxon>
        <taxon>Pteriomorphia</taxon>
        <taxon>Pectinida</taxon>
        <taxon>Pectinoidea</taxon>
        <taxon>Pectinidae</taxon>
        <taxon>Mizuhopecten</taxon>
    </lineage>
</organism>
<evidence type="ECO:0000313" key="1">
    <source>
        <dbReference type="EMBL" id="OWF36980.1"/>
    </source>
</evidence>